<organism evidence="1 2">
    <name type="scientific">Pseudohongiella spirulinae</name>
    <dbReference type="NCBI Taxonomy" id="1249552"/>
    <lineage>
        <taxon>Bacteria</taxon>
        <taxon>Pseudomonadati</taxon>
        <taxon>Pseudomonadota</taxon>
        <taxon>Gammaproteobacteria</taxon>
        <taxon>Pseudomonadales</taxon>
        <taxon>Pseudohongiellaceae</taxon>
        <taxon>Pseudohongiella</taxon>
    </lineage>
</organism>
<sequence>MLVGSACLISWWLTSPQVKAISLHNYYDYSCIPADVSTAAPTLSLLMVTPTRAIDVAESLCLSDAVSKHYGRVNVSWKPRTQLDASDLINERYDLIWNREHFLRGLQPDFATYYESLLHFDNYRVFWLSLKSAPVMSAEYFQNKRVGLLDDPSSHTHHVLPLTSLRLHQIPESVYSIIYFNDASALYHSFLNGDIDLISGGATMFPAEQIYTAKLTDNATAATFFIRRALQNQSIRCELINALSMLESLWHGIESHPEKTAEC</sequence>
<dbReference type="KEGG" id="pspi:PS2015_323"/>
<dbReference type="AlphaFoldDB" id="A0A0S2KA49"/>
<gene>
    <name evidence="1" type="ORF">PS2015_323</name>
</gene>
<dbReference type="Proteomes" id="UP000065641">
    <property type="component" value="Chromosome"/>
</dbReference>
<protein>
    <recommendedName>
        <fullName evidence="3">Solute-binding protein family 3/N-terminal domain-containing protein</fullName>
    </recommendedName>
</protein>
<dbReference type="EMBL" id="CP013189">
    <property type="protein sequence ID" value="ALO45013.1"/>
    <property type="molecule type" value="Genomic_DNA"/>
</dbReference>
<proteinExistence type="predicted"/>
<keyword evidence="2" id="KW-1185">Reference proteome</keyword>
<name>A0A0S2KA49_9GAMM</name>
<evidence type="ECO:0000313" key="1">
    <source>
        <dbReference type="EMBL" id="ALO45013.1"/>
    </source>
</evidence>
<reference evidence="1 2" key="1">
    <citation type="submission" date="2015-11" db="EMBL/GenBank/DDBJ databases">
        <authorList>
            <person name="Zhang Y."/>
            <person name="Guo Z."/>
        </authorList>
    </citation>
    <scope>NUCLEOTIDE SEQUENCE [LARGE SCALE GENOMIC DNA]</scope>
    <source>
        <strain evidence="1 2">KCTC 32221</strain>
    </source>
</reference>
<dbReference type="STRING" id="1249552.PS2015_323"/>
<evidence type="ECO:0000313" key="2">
    <source>
        <dbReference type="Proteomes" id="UP000065641"/>
    </source>
</evidence>
<accession>A0A0S2KA49</accession>
<evidence type="ECO:0008006" key="3">
    <source>
        <dbReference type="Google" id="ProtNLM"/>
    </source>
</evidence>